<organism evidence="1 2">
    <name type="scientific">Prosthecobacter dejongeii</name>
    <dbReference type="NCBI Taxonomy" id="48465"/>
    <lineage>
        <taxon>Bacteria</taxon>
        <taxon>Pseudomonadati</taxon>
        <taxon>Verrucomicrobiota</taxon>
        <taxon>Verrucomicrobiia</taxon>
        <taxon>Verrucomicrobiales</taxon>
        <taxon>Verrucomicrobiaceae</taxon>
        <taxon>Prosthecobacter</taxon>
    </lineage>
</organism>
<proteinExistence type="predicted"/>
<comment type="caution">
    <text evidence="1">The sequence shown here is derived from an EMBL/GenBank/DDBJ whole genome shotgun (WGS) entry which is preliminary data.</text>
</comment>
<evidence type="ECO:0000313" key="2">
    <source>
        <dbReference type="Proteomes" id="UP000534294"/>
    </source>
</evidence>
<dbReference type="EMBL" id="JACHIF010000011">
    <property type="protein sequence ID" value="MBB5040148.1"/>
    <property type="molecule type" value="Genomic_DNA"/>
</dbReference>
<reference evidence="1 2" key="1">
    <citation type="submission" date="2020-08" db="EMBL/GenBank/DDBJ databases">
        <title>Genomic Encyclopedia of Type Strains, Phase IV (KMG-IV): sequencing the most valuable type-strain genomes for metagenomic binning, comparative biology and taxonomic classification.</title>
        <authorList>
            <person name="Goeker M."/>
        </authorList>
    </citation>
    <scope>NUCLEOTIDE SEQUENCE [LARGE SCALE GENOMIC DNA]</scope>
    <source>
        <strain evidence="1 2">DSM 12251</strain>
    </source>
</reference>
<name>A0A7W7YPT3_9BACT</name>
<evidence type="ECO:0000313" key="1">
    <source>
        <dbReference type="EMBL" id="MBB5040148.1"/>
    </source>
</evidence>
<dbReference type="Gene3D" id="3.50.50.60">
    <property type="entry name" value="FAD/NAD(P)-binding domain"/>
    <property type="match status" value="1"/>
</dbReference>
<keyword evidence="2" id="KW-1185">Reference proteome</keyword>
<dbReference type="InterPro" id="IPR036188">
    <property type="entry name" value="FAD/NAD-bd_sf"/>
</dbReference>
<sequence length="78" mass="8554">MMMLKTYFKHGGFWSYLKLMSTNYDVIVIGGGPEGDRSTAIFAGAGLRLVLLERKQFPRHHIGVSLIHLGASSSKDSG</sequence>
<dbReference type="Proteomes" id="UP000534294">
    <property type="component" value="Unassembled WGS sequence"/>
</dbReference>
<dbReference type="AlphaFoldDB" id="A0A7W7YPT3"/>
<dbReference type="RefSeq" id="WP_184212640.1">
    <property type="nucleotide sequence ID" value="NZ_JACHIF010000011.1"/>
</dbReference>
<dbReference type="SUPFAM" id="SSF51905">
    <property type="entry name" value="FAD/NAD(P)-binding domain"/>
    <property type="match status" value="1"/>
</dbReference>
<protein>
    <submittedName>
        <fullName evidence="1">Glycerol-3-phosphate dehydrogenase</fullName>
    </submittedName>
</protein>
<accession>A0A7W7YPT3</accession>
<gene>
    <name evidence="1" type="ORF">HNQ64_004427</name>
</gene>